<feature type="chain" id="PRO_5019142281" evidence="10">
    <location>
        <begin position="28"/>
        <end position="534"/>
    </location>
</feature>
<dbReference type="PANTHER" id="PTHR43806">
    <property type="entry name" value="PEPTIDASE S8"/>
    <property type="match status" value="1"/>
</dbReference>
<keyword evidence="6 8" id="KW-0720">Serine protease</keyword>
<evidence type="ECO:0000256" key="5">
    <source>
        <dbReference type="ARBA" id="ARBA00022801"/>
    </source>
</evidence>
<feature type="signal peptide" evidence="10">
    <location>
        <begin position="1"/>
        <end position="27"/>
    </location>
</feature>
<dbReference type="Proteomes" id="UP000288259">
    <property type="component" value="Unassembled WGS sequence"/>
</dbReference>
<dbReference type="InterPro" id="IPR023828">
    <property type="entry name" value="Peptidase_S8_Ser-AS"/>
</dbReference>
<evidence type="ECO:0000256" key="8">
    <source>
        <dbReference type="PROSITE-ProRule" id="PRU01240"/>
    </source>
</evidence>
<dbReference type="CDD" id="cd07477">
    <property type="entry name" value="Peptidases_S8_Subtilisin_subset"/>
    <property type="match status" value="1"/>
</dbReference>
<evidence type="ECO:0000256" key="10">
    <source>
        <dbReference type="SAM" id="SignalP"/>
    </source>
</evidence>
<comment type="caution">
    <text evidence="13">The sequence shown here is derived from an EMBL/GenBank/DDBJ whole genome shotgun (WGS) entry which is preliminary data.</text>
</comment>
<dbReference type="GO" id="GO:0006508">
    <property type="term" value="P:proteolysis"/>
    <property type="evidence" value="ECO:0007669"/>
    <property type="project" value="UniProtKB-KW"/>
</dbReference>
<evidence type="ECO:0000256" key="9">
    <source>
        <dbReference type="SAM" id="MobiDB-lite"/>
    </source>
</evidence>
<dbReference type="PROSITE" id="PS00137">
    <property type="entry name" value="SUBTILASE_HIS"/>
    <property type="match status" value="1"/>
</dbReference>
<keyword evidence="4" id="KW-0479">Metal-binding</keyword>
<evidence type="ECO:0000259" key="12">
    <source>
        <dbReference type="Pfam" id="PF02225"/>
    </source>
</evidence>
<evidence type="ECO:0000259" key="11">
    <source>
        <dbReference type="Pfam" id="PF00082"/>
    </source>
</evidence>
<keyword evidence="2" id="KW-0134">Cell wall</keyword>
<dbReference type="OrthoDB" id="9790784at2"/>
<dbReference type="InterPro" id="IPR036852">
    <property type="entry name" value="Peptidase_S8/S53_dom_sf"/>
</dbReference>
<keyword evidence="2" id="KW-0964">Secreted</keyword>
<dbReference type="RefSeq" id="WP_126753198.1">
    <property type="nucleotide sequence ID" value="NZ_PIPY01000001.1"/>
</dbReference>
<dbReference type="PRINTS" id="PR00723">
    <property type="entry name" value="SUBTILISIN"/>
</dbReference>
<keyword evidence="10" id="KW-0732">Signal</keyword>
<protein>
    <submittedName>
        <fullName evidence="13">Peptidase S8</fullName>
    </submittedName>
</protein>
<name>A0A432YR99_9GAMM</name>
<evidence type="ECO:0000256" key="6">
    <source>
        <dbReference type="ARBA" id="ARBA00022825"/>
    </source>
</evidence>
<feature type="region of interest" description="Disordered" evidence="9">
    <location>
        <begin position="508"/>
        <end position="534"/>
    </location>
</feature>
<dbReference type="AlphaFoldDB" id="A0A432YR99"/>
<keyword evidence="5 8" id="KW-0378">Hydrolase</keyword>
<feature type="domain" description="Peptidase S8/S53" evidence="11">
    <location>
        <begin position="435"/>
        <end position="489"/>
    </location>
</feature>
<evidence type="ECO:0000256" key="1">
    <source>
        <dbReference type="ARBA" id="ARBA00011073"/>
    </source>
</evidence>
<dbReference type="InterPro" id="IPR037045">
    <property type="entry name" value="S8pro/Inhibitor_I9_sf"/>
</dbReference>
<dbReference type="InterPro" id="IPR022398">
    <property type="entry name" value="Peptidase_S8_His-AS"/>
</dbReference>
<dbReference type="GO" id="GO:0004252">
    <property type="term" value="F:serine-type endopeptidase activity"/>
    <property type="evidence" value="ECO:0007669"/>
    <property type="project" value="UniProtKB-UniRule"/>
</dbReference>
<comment type="similarity">
    <text evidence="1 8">Belongs to the peptidase S8 family.</text>
</comment>
<dbReference type="InterPro" id="IPR003137">
    <property type="entry name" value="PA_domain"/>
</dbReference>
<evidence type="ECO:0000256" key="7">
    <source>
        <dbReference type="PIRSR" id="PIRSR615500-1"/>
    </source>
</evidence>
<accession>A0A432YR99</accession>
<dbReference type="Pfam" id="PF02225">
    <property type="entry name" value="PA"/>
    <property type="match status" value="1"/>
</dbReference>
<dbReference type="Gene3D" id="3.40.50.200">
    <property type="entry name" value="Peptidase S8/S53 domain"/>
    <property type="match status" value="1"/>
</dbReference>
<evidence type="ECO:0000256" key="3">
    <source>
        <dbReference type="ARBA" id="ARBA00022670"/>
    </source>
</evidence>
<proteinExistence type="inferred from homology"/>
<evidence type="ECO:0000256" key="4">
    <source>
        <dbReference type="ARBA" id="ARBA00022723"/>
    </source>
</evidence>
<feature type="domain" description="Peptidase S8/S53" evidence="11">
    <location>
        <begin position="126"/>
        <end position="307"/>
    </location>
</feature>
<reference evidence="14" key="1">
    <citation type="journal article" date="2018" name="Front. Microbiol.">
        <title>Genome-Based Analysis Reveals the Taxonomy and Diversity of the Family Idiomarinaceae.</title>
        <authorList>
            <person name="Liu Y."/>
            <person name="Lai Q."/>
            <person name="Shao Z."/>
        </authorList>
    </citation>
    <scope>NUCLEOTIDE SEQUENCE [LARGE SCALE GENOMIC DNA]</scope>
    <source>
        <strain evidence="14">CVS-6</strain>
    </source>
</reference>
<dbReference type="InterPro" id="IPR015500">
    <property type="entry name" value="Peptidase_S8_subtilisin-rel"/>
</dbReference>
<keyword evidence="3 8" id="KW-0645">Protease</keyword>
<dbReference type="Pfam" id="PF00082">
    <property type="entry name" value="Peptidase_S8"/>
    <property type="match status" value="2"/>
</dbReference>
<evidence type="ECO:0000313" key="13">
    <source>
        <dbReference type="EMBL" id="RUO63779.1"/>
    </source>
</evidence>
<feature type="active site" description="Charge relay system" evidence="7 8">
    <location>
        <position position="164"/>
    </location>
</feature>
<dbReference type="InterPro" id="IPR034202">
    <property type="entry name" value="Subtilisin_Carlsberg-like"/>
</dbReference>
<dbReference type="PROSITE" id="PS51892">
    <property type="entry name" value="SUBTILASE"/>
    <property type="match status" value="1"/>
</dbReference>
<organism evidence="13 14">
    <name type="scientific">Pseudidiomarina insulisalsae</name>
    <dbReference type="NCBI Taxonomy" id="575789"/>
    <lineage>
        <taxon>Bacteria</taxon>
        <taxon>Pseudomonadati</taxon>
        <taxon>Pseudomonadota</taxon>
        <taxon>Gammaproteobacteria</taxon>
        <taxon>Alteromonadales</taxon>
        <taxon>Idiomarinaceae</taxon>
        <taxon>Pseudidiomarina</taxon>
    </lineage>
</organism>
<dbReference type="InterPro" id="IPR000209">
    <property type="entry name" value="Peptidase_S8/S53_dom"/>
</dbReference>
<feature type="domain" description="PA" evidence="12">
    <location>
        <begin position="347"/>
        <end position="417"/>
    </location>
</feature>
<dbReference type="Gene3D" id="3.30.70.80">
    <property type="entry name" value="Peptidase S8 propeptide/proteinase inhibitor I9"/>
    <property type="match status" value="1"/>
</dbReference>
<dbReference type="SUPFAM" id="SSF52743">
    <property type="entry name" value="Subtilisin-like"/>
    <property type="match status" value="1"/>
</dbReference>
<dbReference type="InterPro" id="IPR050131">
    <property type="entry name" value="Peptidase_S8_subtilisin-like"/>
</dbReference>
<dbReference type="EMBL" id="PIPY01000001">
    <property type="protein sequence ID" value="RUO63779.1"/>
    <property type="molecule type" value="Genomic_DNA"/>
</dbReference>
<sequence length="534" mass="53581">MSKHFAKSGSFAVAALALAVSSAVVHAGNDKERVIVQFKPGSQAQIEKAVQRAGGNKHVDLAKFDAMAVSLPAAALNGLRNNPNVVLVEEDTPRQLLSSQYEPGTPYGITQVQADLVSDAAAGSRKVCIIDSGYDLGHPDLPSAGVTGRYDSGTGNWYTDENGHGTHVAGTIAALANNNGVVGILPNGNVNLHIVKVFTASGWGYSSSLIAAADQCATEGAQVINMSLGGSRANRTEERAFRQLNDAGVLSIAAAGNDGNTRHSYPASYDSVVSVAAVDSSETIASFSQQTDQVELAGPGVAVLSSVPRGTGEKVAVTVAGTGYDANGMDGSARTEATGSLTDCGIGDQACAGASGAICLIERGTISFAEKVQACEAGGGVGAIVYNNESGPLLGTLGEYSATIPAVGISDVDGAALLGQLGSSTTISVVDSDWAFFDGTSMATPHVAGVAALVWSHHTTCTNNDIRAALQASAKDLGAAGRDNAYGYGLVQAKAAVDFITANGCGGGTGGDTGGDTDGGKGNNGGGKGGGPKK</sequence>
<dbReference type="Gene3D" id="3.50.30.30">
    <property type="match status" value="1"/>
</dbReference>
<keyword evidence="14" id="KW-1185">Reference proteome</keyword>
<dbReference type="SUPFAM" id="SSF54897">
    <property type="entry name" value="Protease propeptides/inhibitors"/>
    <property type="match status" value="1"/>
</dbReference>
<gene>
    <name evidence="13" type="ORF">CWI71_00005</name>
</gene>
<evidence type="ECO:0000313" key="14">
    <source>
        <dbReference type="Proteomes" id="UP000288259"/>
    </source>
</evidence>
<feature type="active site" description="Charge relay system" evidence="7 8">
    <location>
        <position position="131"/>
    </location>
</feature>
<evidence type="ECO:0000256" key="2">
    <source>
        <dbReference type="ARBA" id="ARBA00022512"/>
    </source>
</evidence>
<dbReference type="GO" id="GO:0046872">
    <property type="term" value="F:metal ion binding"/>
    <property type="evidence" value="ECO:0007669"/>
    <property type="project" value="UniProtKB-KW"/>
</dbReference>
<dbReference type="GO" id="GO:0005615">
    <property type="term" value="C:extracellular space"/>
    <property type="evidence" value="ECO:0007669"/>
    <property type="project" value="TreeGrafter"/>
</dbReference>
<dbReference type="PROSITE" id="PS00138">
    <property type="entry name" value="SUBTILASE_SER"/>
    <property type="match status" value="1"/>
</dbReference>
<dbReference type="PANTHER" id="PTHR43806:SF11">
    <property type="entry name" value="CEREVISIN-RELATED"/>
    <property type="match status" value="1"/>
</dbReference>
<feature type="active site" description="Charge relay system" evidence="7 8">
    <location>
        <position position="441"/>
    </location>
</feature>